<dbReference type="NCBIfam" id="NF002060">
    <property type="entry name" value="PRK00892.1"/>
    <property type="match status" value="1"/>
</dbReference>
<evidence type="ECO:0000256" key="2">
    <source>
        <dbReference type="ARBA" id="ARBA00022556"/>
    </source>
</evidence>
<dbReference type="InterPro" id="IPR018357">
    <property type="entry name" value="Hexapep_transf_CS"/>
</dbReference>
<keyword evidence="6 7" id="KW-0012">Acyltransferase</keyword>
<keyword evidence="2 7" id="KW-0441">Lipid A biosynthesis</keyword>
<dbReference type="PANTHER" id="PTHR43378:SF2">
    <property type="entry name" value="UDP-3-O-ACYLGLUCOSAMINE N-ACYLTRANSFERASE 1, MITOCHONDRIAL-RELATED"/>
    <property type="match status" value="1"/>
</dbReference>
<feature type="domain" description="UDP-3-O-[3-hydroxymyristoyl] glucosamine N-acyltransferase non-repeat region" evidence="8">
    <location>
        <begin position="24"/>
        <end position="95"/>
    </location>
</feature>
<protein>
    <recommendedName>
        <fullName evidence="7">UDP-3-O-acylglucosamine N-acyltransferase</fullName>
        <ecNumber evidence="7">2.3.1.191</ecNumber>
    </recommendedName>
</protein>
<dbReference type="Gene3D" id="3.40.1390.10">
    <property type="entry name" value="MurE/MurF, N-terminal domain"/>
    <property type="match status" value="1"/>
</dbReference>
<dbReference type="PANTHER" id="PTHR43378">
    <property type="entry name" value="UDP-3-O-ACYLGLUCOSAMINE N-ACYLTRANSFERASE"/>
    <property type="match status" value="1"/>
</dbReference>
<dbReference type="Proteomes" id="UP000320813">
    <property type="component" value="Unassembled WGS sequence"/>
</dbReference>
<evidence type="ECO:0000313" key="9">
    <source>
        <dbReference type="EMBL" id="RZD15065.1"/>
    </source>
</evidence>
<keyword evidence="4 7" id="KW-0677">Repeat</keyword>
<dbReference type="EC" id="2.3.1.191" evidence="7"/>
<dbReference type="InterPro" id="IPR007691">
    <property type="entry name" value="LpxD"/>
</dbReference>
<dbReference type="SUPFAM" id="SSF51161">
    <property type="entry name" value="Trimeric LpxA-like enzymes"/>
    <property type="match status" value="1"/>
</dbReference>
<evidence type="ECO:0000256" key="4">
    <source>
        <dbReference type="ARBA" id="ARBA00022737"/>
    </source>
</evidence>
<reference evidence="9 10" key="1">
    <citation type="submission" date="2019-01" db="EMBL/GenBank/DDBJ databases">
        <title>Insights into ecological role of a new deltaproteobacterial order Candidatus Sinidesulfobacterales (Sva0485) by metagenomics and metatranscriptomics.</title>
        <authorList>
            <person name="Tan S."/>
            <person name="Liu J."/>
            <person name="Fang Y."/>
            <person name="Hedlund B.P."/>
            <person name="Lian Z.H."/>
            <person name="Huang L.Y."/>
            <person name="Li J.T."/>
            <person name="Huang L.N."/>
            <person name="Li W.J."/>
            <person name="Jiang H.C."/>
            <person name="Dong H.L."/>
            <person name="Shu W.S."/>
        </authorList>
    </citation>
    <scope>NUCLEOTIDE SEQUENCE [LARGE SCALE GENOMIC DNA]</scope>
    <source>
        <strain evidence="9">AP3</strain>
    </source>
</reference>
<evidence type="ECO:0000256" key="7">
    <source>
        <dbReference type="HAMAP-Rule" id="MF_00523"/>
    </source>
</evidence>
<organism evidence="9 10">
    <name type="scientific">Candidatus Acidulodesulfobacterium ferriphilum</name>
    <dbReference type="NCBI Taxonomy" id="2597223"/>
    <lineage>
        <taxon>Bacteria</taxon>
        <taxon>Deltaproteobacteria</taxon>
        <taxon>Candidatus Acidulodesulfobacterales</taxon>
        <taxon>Candidatus Acidulodesulfobacterium</taxon>
    </lineage>
</organism>
<comment type="subunit">
    <text evidence="7">Homotrimer.</text>
</comment>
<evidence type="ECO:0000313" key="10">
    <source>
        <dbReference type="Proteomes" id="UP000320813"/>
    </source>
</evidence>
<evidence type="ECO:0000259" key="8">
    <source>
        <dbReference type="Pfam" id="PF04613"/>
    </source>
</evidence>
<dbReference type="AlphaFoldDB" id="A0A519BCQ3"/>
<comment type="function">
    <text evidence="7">Catalyzes the N-acylation of UDP-3-O-acylglucosamine using 3-hydroxyacyl-ACP as the acyl donor. Is involved in the biosynthesis of lipid A, a phosphorylated glycolipid that anchors the lipopolysaccharide to the outer membrane of the cell.</text>
</comment>
<evidence type="ECO:0000256" key="1">
    <source>
        <dbReference type="ARBA" id="ARBA00022516"/>
    </source>
</evidence>
<comment type="catalytic activity">
    <reaction evidence="7">
        <text>a UDP-3-O-[(3R)-3-hydroxyacyl]-alpha-D-glucosamine + a (3R)-hydroxyacyl-[ACP] = a UDP-2-N,3-O-bis[(3R)-3-hydroxyacyl]-alpha-D-glucosamine + holo-[ACP] + H(+)</text>
        <dbReference type="Rhea" id="RHEA:53836"/>
        <dbReference type="Rhea" id="RHEA-COMP:9685"/>
        <dbReference type="Rhea" id="RHEA-COMP:9945"/>
        <dbReference type="ChEBI" id="CHEBI:15378"/>
        <dbReference type="ChEBI" id="CHEBI:64479"/>
        <dbReference type="ChEBI" id="CHEBI:78827"/>
        <dbReference type="ChEBI" id="CHEBI:137740"/>
        <dbReference type="ChEBI" id="CHEBI:137748"/>
        <dbReference type="EC" id="2.3.1.191"/>
    </reaction>
</comment>
<dbReference type="Gene3D" id="2.160.10.10">
    <property type="entry name" value="Hexapeptide repeat proteins"/>
    <property type="match status" value="1"/>
</dbReference>
<evidence type="ECO:0000256" key="6">
    <source>
        <dbReference type="ARBA" id="ARBA00023315"/>
    </source>
</evidence>
<comment type="pathway">
    <text evidence="7">Bacterial outer membrane biogenesis; LPS lipid A biosynthesis.</text>
</comment>
<proteinExistence type="inferred from homology"/>
<dbReference type="GO" id="GO:0009245">
    <property type="term" value="P:lipid A biosynthetic process"/>
    <property type="evidence" value="ECO:0007669"/>
    <property type="project" value="UniProtKB-UniRule"/>
</dbReference>
<dbReference type="UniPathway" id="UPA00973"/>
<dbReference type="InterPro" id="IPR020573">
    <property type="entry name" value="UDP_GlcNAc_AcTrfase_non-rep"/>
</dbReference>
<dbReference type="CDD" id="cd03352">
    <property type="entry name" value="LbH_LpxD"/>
    <property type="match status" value="1"/>
</dbReference>
<sequence length="347" mass="37208">MAIPLNDIVSKLSLHSIGKLPADIFISGAGSLQGAKSDEISFISNLKYLKYLSETKACAVIMDYESLKRELPSGIKFLILDSKNPYLAFAKATQLFSGKNSLDKTVSKDFLQYARVDKTALISENSILYPGVFVDAGSVIGKDCNIMSNVFIGKNVKIGDSVKIYPNVTVYDNSKIGNNCIIHSGSVIGSDGFGYARDKNGYVKIIHSGYVILDDDVELGANVTVDRGVADFTKIGRGTKIDNLSQIAHNVIIGSNCVIAAQTGIAGSSEVGDNVTIGGQVGIAGHIRIGNGVIIAAQSGVAHNIKDNDIISGSPAFSIKDWRSSVVLFKRLPELFKRIKDIEKTRD</sequence>
<feature type="active site" description="Proton acceptor" evidence="7">
    <location>
        <position position="249"/>
    </location>
</feature>
<dbReference type="PROSITE" id="PS00101">
    <property type="entry name" value="HEXAPEP_TRANSFERASES"/>
    <property type="match status" value="1"/>
</dbReference>
<dbReference type="InterPro" id="IPR011004">
    <property type="entry name" value="Trimer_LpxA-like_sf"/>
</dbReference>
<evidence type="ECO:0000256" key="5">
    <source>
        <dbReference type="ARBA" id="ARBA00023098"/>
    </source>
</evidence>
<accession>A0A519BCQ3</accession>
<dbReference type="Pfam" id="PF04613">
    <property type="entry name" value="LpxD"/>
    <property type="match status" value="1"/>
</dbReference>
<dbReference type="GO" id="GO:0103118">
    <property type="term" value="F:UDP-3-O-[(3R)-3-hydroxyacyl]-glucosamine N-acyltransferase activity"/>
    <property type="evidence" value="ECO:0007669"/>
    <property type="project" value="UniProtKB-EC"/>
</dbReference>
<dbReference type="InterPro" id="IPR001451">
    <property type="entry name" value="Hexapep"/>
</dbReference>
<dbReference type="GO" id="GO:0016410">
    <property type="term" value="F:N-acyltransferase activity"/>
    <property type="evidence" value="ECO:0007669"/>
    <property type="project" value="InterPro"/>
</dbReference>
<dbReference type="GO" id="GO:0016020">
    <property type="term" value="C:membrane"/>
    <property type="evidence" value="ECO:0007669"/>
    <property type="project" value="GOC"/>
</dbReference>
<gene>
    <name evidence="7 9" type="primary">lpxD</name>
    <name evidence="9" type="ORF">EVJ47_01975</name>
</gene>
<comment type="caution">
    <text evidence="9">The sequence shown here is derived from an EMBL/GenBank/DDBJ whole genome shotgun (WGS) entry which is preliminary data.</text>
</comment>
<dbReference type="HAMAP" id="MF_00523">
    <property type="entry name" value="LpxD"/>
    <property type="match status" value="1"/>
</dbReference>
<keyword evidence="3 7" id="KW-0808">Transferase</keyword>
<dbReference type="Pfam" id="PF00132">
    <property type="entry name" value="Hexapep"/>
    <property type="match status" value="3"/>
</dbReference>
<dbReference type="EMBL" id="SGBD01000001">
    <property type="protein sequence ID" value="RZD15065.1"/>
    <property type="molecule type" value="Genomic_DNA"/>
</dbReference>
<keyword evidence="1 7" id="KW-0444">Lipid biosynthesis</keyword>
<comment type="similarity">
    <text evidence="7">Belongs to the transferase hexapeptide repeat family. LpxD subfamily.</text>
</comment>
<evidence type="ECO:0000256" key="3">
    <source>
        <dbReference type="ARBA" id="ARBA00022679"/>
    </source>
</evidence>
<dbReference type="NCBIfam" id="TIGR01853">
    <property type="entry name" value="lipid_A_lpxD"/>
    <property type="match status" value="1"/>
</dbReference>
<name>A0A519BCQ3_9DELT</name>
<keyword evidence="5 7" id="KW-0443">Lipid metabolism</keyword>